<dbReference type="InterPro" id="IPR045864">
    <property type="entry name" value="aa-tRNA-synth_II/BPL/LPL"/>
</dbReference>
<dbReference type="InterPro" id="IPR012675">
    <property type="entry name" value="Beta-grasp_dom_sf"/>
</dbReference>
<comment type="similarity">
    <text evidence="1 13">Belongs to the class-II aminoacyl-tRNA synthetase family.</text>
</comment>
<feature type="binding site" evidence="13">
    <location>
        <position position="332"/>
    </location>
    <ligand>
        <name>Zn(2+)</name>
        <dbReference type="ChEBI" id="CHEBI:29105"/>
        <note>catalytic</note>
    </ligand>
</feature>
<reference evidence="16 17" key="1">
    <citation type="submission" date="2024-02" db="EMBL/GenBank/DDBJ databases">
        <title>A novel Gemmatimonadota bacterium.</title>
        <authorList>
            <person name="Du Z.-J."/>
            <person name="Ye Y.-Q."/>
        </authorList>
    </citation>
    <scope>NUCLEOTIDE SEQUENCE [LARGE SCALE GENOMIC DNA]</scope>
    <source>
        <strain evidence="16 17">DH-20</strain>
    </source>
</reference>
<comment type="cofactor">
    <cofactor evidence="13">
        <name>Zn(2+)</name>
        <dbReference type="ChEBI" id="CHEBI:29105"/>
    </cofactor>
    <text evidence="13">Binds 1 zinc ion per subunit.</text>
</comment>
<keyword evidence="4 13" id="KW-0436">Ligase</keyword>
<dbReference type="InterPro" id="IPR002320">
    <property type="entry name" value="Thr-tRNA-ligase_IIa"/>
</dbReference>
<dbReference type="InterPro" id="IPR033728">
    <property type="entry name" value="ThrRS_core"/>
</dbReference>
<evidence type="ECO:0000256" key="5">
    <source>
        <dbReference type="ARBA" id="ARBA00022723"/>
    </source>
</evidence>
<sequence>MRAILPDGSARELPAGSTAGDVAASIGPGLAKAAVAAVVDGEIVDLMRPLEGEVQLSILTDRDPRALEVLRHSAAHVLATAVRAVRPGAGIGFGPAIEEGFYYDFEVDEPFTPEDLATFEAEMARVIEEDQPFERRRVTREEARELFSDDPLKLERLEEFDEDEVITVYQNGPFLDLCRGPHVPSTGRLANYRLLSAAGAYWRGDERRQMLQRIYGTAFFKQKDLDTHLDRLEEAKKRDHRTIGRELGLFSTDQRVGAGMILWHPRGAVLRMEIENYERELILRHGYDLVYTPHVVSERLFEISGHLENFAENMFGAMEVEGARYRPKPMNCPGHIAIYQAGLHSYRDLPIRMAEFGTVYRYERSGVLHGMLRVRGFTQDDAHVFCTGDQVAGEIERLLDLVDEMLGTFGYPYTIELATRPEKALGTDEEWDDAIKVLADTLDARGVAYDIDEGGGAFYGPKLDFKLIDAIGRKWQGPTVQLDFNLPERFGLEYVGEDNERHRPFMLHRVLVGSMERFVGGLIEHYAGAFPVWLAPEQVRVLPVSEQWAESAGELVDMLKSRGIRAELSDRETLGYRIRDAEMMKVPYMAVVGEREAEAGTVAVRRRGGGRKQEVMDRGAFADLVREQIDSRALEVGGADGDR</sequence>
<dbReference type="Gene3D" id="3.30.54.20">
    <property type="match status" value="1"/>
</dbReference>
<keyword evidence="9 13" id="KW-0694">RNA-binding</keyword>
<dbReference type="InterPro" id="IPR012947">
    <property type="entry name" value="tRNA_SAD"/>
</dbReference>
<evidence type="ECO:0000256" key="12">
    <source>
        <dbReference type="ARBA" id="ARBA00049515"/>
    </source>
</evidence>
<gene>
    <name evidence="13 16" type="primary">thrS</name>
    <name evidence="16" type="ORF">WI372_05480</name>
</gene>
<keyword evidence="7 13" id="KW-0862">Zinc</keyword>
<dbReference type="InterPro" id="IPR006195">
    <property type="entry name" value="aa-tRNA-synth_II"/>
</dbReference>
<comment type="caution">
    <text evidence="16">The sequence shown here is derived from an EMBL/GenBank/DDBJ whole genome shotgun (WGS) entry which is preliminary data.</text>
</comment>
<dbReference type="EC" id="6.1.1.3" evidence="13"/>
<evidence type="ECO:0000256" key="2">
    <source>
        <dbReference type="ARBA" id="ARBA00022490"/>
    </source>
</evidence>
<dbReference type="InterPro" id="IPR002314">
    <property type="entry name" value="aa-tRNA-synt_IIb"/>
</dbReference>
<keyword evidence="11 13" id="KW-0030">Aminoacyl-tRNA synthetase</keyword>
<evidence type="ECO:0000256" key="10">
    <source>
        <dbReference type="ARBA" id="ARBA00022917"/>
    </source>
</evidence>
<dbReference type="SUPFAM" id="SSF55681">
    <property type="entry name" value="Class II aaRS and biotin synthetases"/>
    <property type="match status" value="1"/>
</dbReference>
<dbReference type="SUPFAM" id="SSF52954">
    <property type="entry name" value="Class II aaRS ABD-related"/>
    <property type="match status" value="1"/>
</dbReference>
<dbReference type="InterPro" id="IPR036621">
    <property type="entry name" value="Anticodon-bd_dom_sf"/>
</dbReference>
<evidence type="ECO:0000256" key="9">
    <source>
        <dbReference type="ARBA" id="ARBA00022884"/>
    </source>
</evidence>
<keyword evidence="5 13" id="KW-0479">Metal-binding</keyword>
<dbReference type="Pfam" id="PF03129">
    <property type="entry name" value="HGTP_anticodon"/>
    <property type="match status" value="1"/>
</dbReference>
<accession>A0ABU9E8I1</accession>
<protein>
    <recommendedName>
        <fullName evidence="13">Threonine--tRNA ligase</fullName>
        <ecNumber evidence="13">6.1.1.3</ecNumber>
    </recommendedName>
    <alternativeName>
        <fullName evidence="13">Threonyl-tRNA synthetase</fullName>
        <shortName evidence="13">ThrRS</shortName>
    </alternativeName>
</protein>
<comment type="catalytic activity">
    <reaction evidence="12 13">
        <text>tRNA(Thr) + L-threonine + ATP = L-threonyl-tRNA(Thr) + AMP + diphosphate + H(+)</text>
        <dbReference type="Rhea" id="RHEA:24624"/>
        <dbReference type="Rhea" id="RHEA-COMP:9670"/>
        <dbReference type="Rhea" id="RHEA-COMP:9704"/>
        <dbReference type="ChEBI" id="CHEBI:15378"/>
        <dbReference type="ChEBI" id="CHEBI:30616"/>
        <dbReference type="ChEBI" id="CHEBI:33019"/>
        <dbReference type="ChEBI" id="CHEBI:57926"/>
        <dbReference type="ChEBI" id="CHEBI:78442"/>
        <dbReference type="ChEBI" id="CHEBI:78534"/>
        <dbReference type="ChEBI" id="CHEBI:456215"/>
        <dbReference type="EC" id="6.1.1.3"/>
    </reaction>
</comment>
<dbReference type="InterPro" id="IPR018163">
    <property type="entry name" value="Thr/Ala-tRNA-synth_IIc_edit"/>
</dbReference>
<comment type="subcellular location">
    <subcellularLocation>
        <location evidence="13">Cytoplasm</location>
    </subcellularLocation>
</comment>
<keyword evidence="2 13" id="KW-0963">Cytoplasm</keyword>
<dbReference type="Gene3D" id="3.30.980.10">
    <property type="entry name" value="Threonyl-trna Synthetase, Chain A, domain 2"/>
    <property type="match status" value="1"/>
</dbReference>
<comment type="subunit">
    <text evidence="13">Homodimer.</text>
</comment>
<evidence type="ECO:0000256" key="3">
    <source>
        <dbReference type="ARBA" id="ARBA00022555"/>
    </source>
</evidence>
<dbReference type="PROSITE" id="PS51880">
    <property type="entry name" value="TGS"/>
    <property type="match status" value="1"/>
</dbReference>
<dbReference type="CDD" id="cd00860">
    <property type="entry name" value="ThrRS_anticodon"/>
    <property type="match status" value="1"/>
</dbReference>
<dbReference type="Pfam" id="PF00587">
    <property type="entry name" value="tRNA-synt_2b"/>
    <property type="match status" value="1"/>
</dbReference>
<evidence type="ECO:0000313" key="16">
    <source>
        <dbReference type="EMBL" id="MEK9500419.1"/>
    </source>
</evidence>
<keyword evidence="10 13" id="KW-0648">Protein biosynthesis</keyword>
<dbReference type="PANTHER" id="PTHR11451:SF44">
    <property type="entry name" value="THREONINE--TRNA LIGASE, CHLOROPLASTIC_MITOCHONDRIAL 2"/>
    <property type="match status" value="1"/>
</dbReference>
<feature type="binding site" evidence="13">
    <location>
        <position position="508"/>
    </location>
    <ligand>
        <name>Zn(2+)</name>
        <dbReference type="ChEBI" id="CHEBI:29105"/>
        <note>catalytic</note>
    </ligand>
</feature>
<feature type="domain" description="TGS" evidence="15">
    <location>
        <begin position="1"/>
        <end position="60"/>
    </location>
</feature>
<evidence type="ECO:0000256" key="11">
    <source>
        <dbReference type="ARBA" id="ARBA00023146"/>
    </source>
</evidence>
<dbReference type="CDD" id="cd00771">
    <property type="entry name" value="ThrRS_core"/>
    <property type="match status" value="1"/>
</dbReference>
<dbReference type="SUPFAM" id="SSF81271">
    <property type="entry name" value="TGS-like"/>
    <property type="match status" value="1"/>
</dbReference>
<dbReference type="Gene3D" id="3.30.930.10">
    <property type="entry name" value="Bira Bifunctional Protein, Domain 2"/>
    <property type="match status" value="1"/>
</dbReference>
<dbReference type="Gene3D" id="3.10.20.30">
    <property type="match status" value="1"/>
</dbReference>
<dbReference type="GO" id="GO:0004829">
    <property type="term" value="F:threonine-tRNA ligase activity"/>
    <property type="evidence" value="ECO:0007669"/>
    <property type="project" value="UniProtKB-EC"/>
</dbReference>
<evidence type="ECO:0000256" key="1">
    <source>
        <dbReference type="ARBA" id="ARBA00008226"/>
    </source>
</evidence>
<dbReference type="SMART" id="SM00863">
    <property type="entry name" value="tRNA_SAD"/>
    <property type="match status" value="1"/>
</dbReference>
<dbReference type="CDD" id="cd01667">
    <property type="entry name" value="TGS_ThrRS"/>
    <property type="match status" value="1"/>
</dbReference>
<dbReference type="Pfam" id="PF07973">
    <property type="entry name" value="tRNA_SAD"/>
    <property type="match status" value="1"/>
</dbReference>
<dbReference type="InterPro" id="IPR047246">
    <property type="entry name" value="ThrRS_anticodon"/>
</dbReference>
<dbReference type="EMBL" id="JBBHLI010000002">
    <property type="protein sequence ID" value="MEK9500419.1"/>
    <property type="molecule type" value="Genomic_DNA"/>
</dbReference>
<proteinExistence type="inferred from homology"/>
<dbReference type="InterPro" id="IPR004095">
    <property type="entry name" value="TGS"/>
</dbReference>
<dbReference type="InterPro" id="IPR004154">
    <property type="entry name" value="Anticodon-bd"/>
</dbReference>
<feature type="domain" description="Aminoacyl-transfer RNA synthetases class-II family profile" evidence="14">
    <location>
        <begin position="239"/>
        <end position="531"/>
    </location>
</feature>
<dbReference type="PROSITE" id="PS50862">
    <property type="entry name" value="AA_TRNA_LIGASE_II"/>
    <property type="match status" value="1"/>
</dbReference>
<name>A0ABU9E8I1_9BACT</name>
<comment type="caution">
    <text evidence="13">Lacks conserved residue(s) required for the propagation of feature annotation.</text>
</comment>
<dbReference type="SUPFAM" id="SSF55186">
    <property type="entry name" value="ThrRS/AlaRS common domain"/>
    <property type="match status" value="1"/>
</dbReference>
<keyword evidence="3 13" id="KW-0820">tRNA-binding</keyword>
<keyword evidence="17" id="KW-1185">Reference proteome</keyword>
<keyword evidence="8 13" id="KW-0067">ATP-binding</keyword>
<evidence type="ECO:0000256" key="13">
    <source>
        <dbReference type="HAMAP-Rule" id="MF_00184"/>
    </source>
</evidence>
<evidence type="ECO:0000256" key="4">
    <source>
        <dbReference type="ARBA" id="ARBA00022598"/>
    </source>
</evidence>
<dbReference type="HAMAP" id="MF_00184">
    <property type="entry name" value="Thr_tRNA_synth"/>
    <property type="match status" value="1"/>
</dbReference>
<dbReference type="Gene3D" id="3.40.50.800">
    <property type="entry name" value="Anticodon-binding domain"/>
    <property type="match status" value="1"/>
</dbReference>
<keyword evidence="6 13" id="KW-0547">Nucleotide-binding</keyword>
<evidence type="ECO:0000256" key="6">
    <source>
        <dbReference type="ARBA" id="ARBA00022741"/>
    </source>
</evidence>
<dbReference type="Pfam" id="PF02824">
    <property type="entry name" value="TGS"/>
    <property type="match status" value="1"/>
</dbReference>
<dbReference type="PRINTS" id="PR01047">
    <property type="entry name" value="TRNASYNTHTHR"/>
</dbReference>
<dbReference type="InterPro" id="IPR012676">
    <property type="entry name" value="TGS-like"/>
</dbReference>
<evidence type="ECO:0000259" key="14">
    <source>
        <dbReference type="PROSITE" id="PS50862"/>
    </source>
</evidence>
<feature type="binding site" evidence="13">
    <location>
        <position position="383"/>
    </location>
    <ligand>
        <name>Zn(2+)</name>
        <dbReference type="ChEBI" id="CHEBI:29105"/>
        <note>catalytic</note>
    </ligand>
</feature>
<dbReference type="Proteomes" id="UP001484239">
    <property type="component" value="Unassembled WGS sequence"/>
</dbReference>
<evidence type="ECO:0000256" key="8">
    <source>
        <dbReference type="ARBA" id="ARBA00022840"/>
    </source>
</evidence>
<evidence type="ECO:0000313" key="17">
    <source>
        <dbReference type="Proteomes" id="UP001484239"/>
    </source>
</evidence>
<evidence type="ECO:0000259" key="15">
    <source>
        <dbReference type="PROSITE" id="PS51880"/>
    </source>
</evidence>
<evidence type="ECO:0000256" key="7">
    <source>
        <dbReference type="ARBA" id="ARBA00022833"/>
    </source>
</evidence>
<organism evidence="16 17">
    <name type="scientific">Gaopeijia maritima</name>
    <dbReference type="NCBI Taxonomy" id="3119007"/>
    <lineage>
        <taxon>Bacteria</taxon>
        <taxon>Pseudomonadati</taxon>
        <taxon>Gemmatimonadota</taxon>
        <taxon>Longimicrobiia</taxon>
        <taxon>Gaopeijiales</taxon>
        <taxon>Gaopeijiaceae</taxon>
        <taxon>Gaopeijia</taxon>
    </lineage>
</organism>
<dbReference type="NCBIfam" id="TIGR00418">
    <property type="entry name" value="thrS"/>
    <property type="match status" value="1"/>
</dbReference>
<dbReference type="PANTHER" id="PTHR11451">
    <property type="entry name" value="THREONINE-TRNA LIGASE"/>
    <property type="match status" value="1"/>
</dbReference>